<dbReference type="EMBL" id="UGVI01000001">
    <property type="protein sequence ID" value="SUE13423.1"/>
    <property type="molecule type" value="Genomic_DNA"/>
</dbReference>
<evidence type="ECO:0000313" key="2">
    <source>
        <dbReference type="Proteomes" id="UP000254569"/>
    </source>
</evidence>
<organism evidence="1 2">
    <name type="scientific">Rhodococcus gordoniae</name>
    <dbReference type="NCBI Taxonomy" id="223392"/>
    <lineage>
        <taxon>Bacteria</taxon>
        <taxon>Bacillati</taxon>
        <taxon>Actinomycetota</taxon>
        <taxon>Actinomycetes</taxon>
        <taxon>Mycobacteriales</taxon>
        <taxon>Nocardiaceae</taxon>
        <taxon>Rhodococcus</taxon>
    </lineage>
</organism>
<dbReference type="Proteomes" id="UP000254569">
    <property type="component" value="Unassembled WGS sequence"/>
</dbReference>
<protein>
    <submittedName>
        <fullName evidence="1">Uncharacterized protein</fullName>
    </submittedName>
</protein>
<accession>A0A379LVR8</accession>
<gene>
    <name evidence="1" type="ORF">NCTC13296_00235</name>
</gene>
<proteinExistence type="predicted"/>
<keyword evidence="2" id="KW-1185">Reference proteome</keyword>
<reference evidence="1 2" key="1">
    <citation type="submission" date="2018-06" db="EMBL/GenBank/DDBJ databases">
        <authorList>
            <consortium name="Pathogen Informatics"/>
            <person name="Doyle S."/>
        </authorList>
    </citation>
    <scope>NUCLEOTIDE SEQUENCE [LARGE SCALE GENOMIC DNA]</scope>
    <source>
        <strain evidence="1 2">NCTC13296</strain>
    </source>
</reference>
<dbReference type="RefSeq" id="WP_174906174.1">
    <property type="nucleotide sequence ID" value="NZ_LPZN01000012.1"/>
</dbReference>
<name>A0A379LVR8_9NOCA</name>
<evidence type="ECO:0000313" key="1">
    <source>
        <dbReference type="EMBL" id="SUE13423.1"/>
    </source>
</evidence>
<sequence>MVLRAVEMFRGRPERPETAEVVGQVQVQARMEARDAEGVVVFSGALVGEDIGSVEGEVDMAGLLSRSSPDPGVAVPEGTAEGECFRGRCAA</sequence>
<dbReference type="AlphaFoldDB" id="A0A379LVR8"/>